<dbReference type="InterPro" id="IPR006586">
    <property type="entry name" value="ADAM_Cys-rich"/>
</dbReference>
<feature type="binding site" evidence="8">
    <location>
        <position position="319"/>
    </location>
    <ligand>
        <name>Zn(2+)</name>
        <dbReference type="ChEBI" id="CHEBI:29105"/>
        <note>catalytic</note>
    </ligand>
</feature>
<comment type="subcellular location">
    <subcellularLocation>
        <location evidence="1">Membrane</location>
        <topology evidence="1">Single-pass membrane protein</topology>
    </subcellularLocation>
</comment>
<keyword evidence="5 7" id="KW-1015">Disulfide bond</keyword>
<dbReference type="PROSITE" id="PS50026">
    <property type="entry name" value="EGF_3"/>
    <property type="match status" value="1"/>
</dbReference>
<dbReference type="PANTHER" id="PTHR11905:SF159">
    <property type="entry name" value="ADAM METALLOPROTEASE"/>
    <property type="match status" value="1"/>
</dbReference>
<dbReference type="InterPro" id="IPR036436">
    <property type="entry name" value="Disintegrin_dom_sf"/>
</dbReference>
<evidence type="ECO:0000256" key="5">
    <source>
        <dbReference type="ARBA" id="ARBA00023157"/>
    </source>
</evidence>
<dbReference type="PANTHER" id="PTHR11905">
    <property type="entry name" value="ADAM A DISINTEGRIN AND METALLOPROTEASE DOMAIN"/>
    <property type="match status" value="1"/>
</dbReference>
<dbReference type="PROSITE" id="PS50215">
    <property type="entry name" value="ADAM_MEPRO"/>
    <property type="match status" value="1"/>
</dbReference>
<keyword evidence="2 10" id="KW-0812">Transmembrane</keyword>
<dbReference type="InterPro" id="IPR001590">
    <property type="entry name" value="Peptidase_M12B"/>
</dbReference>
<evidence type="ECO:0000256" key="8">
    <source>
        <dbReference type="PROSITE-ProRule" id="PRU00276"/>
    </source>
</evidence>
<evidence type="ECO:0000256" key="10">
    <source>
        <dbReference type="SAM" id="Phobius"/>
    </source>
</evidence>
<keyword evidence="15" id="KW-1185">Reference proteome</keyword>
<dbReference type="InterPro" id="IPR034027">
    <property type="entry name" value="Reprolysin_adamalysin"/>
</dbReference>
<dbReference type="PROSITE" id="PS01186">
    <property type="entry name" value="EGF_2"/>
    <property type="match status" value="1"/>
</dbReference>
<evidence type="ECO:0000256" key="1">
    <source>
        <dbReference type="ARBA" id="ARBA00004167"/>
    </source>
</evidence>
<evidence type="ECO:0000256" key="9">
    <source>
        <dbReference type="SAM" id="MobiDB-lite"/>
    </source>
</evidence>
<feature type="compositionally biased region" description="Basic and acidic residues" evidence="9">
    <location>
        <begin position="964"/>
        <end position="980"/>
    </location>
</feature>
<evidence type="ECO:0000256" key="2">
    <source>
        <dbReference type="ARBA" id="ARBA00022692"/>
    </source>
</evidence>
<evidence type="ECO:0000256" key="4">
    <source>
        <dbReference type="ARBA" id="ARBA00023136"/>
    </source>
</evidence>
<comment type="caution">
    <text evidence="7">Lacks conserved residue(s) required for the propagation of feature annotation.</text>
</comment>
<dbReference type="Gene3D" id="3.40.390.10">
    <property type="entry name" value="Collagenase (Catalytic Domain)"/>
    <property type="match status" value="1"/>
</dbReference>
<feature type="disulfide bond" evidence="7">
    <location>
        <begin position="651"/>
        <end position="660"/>
    </location>
</feature>
<keyword evidence="7" id="KW-0245">EGF-like domain</keyword>
<dbReference type="SUPFAM" id="SSF55486">
    <property type="entry name" value="Metalloproteases ('zincins'), catalytic domain"/>
    <property type="match status" value="1"/>
</dbReference>
<feature type="signal peptide" evidence="11">
    <location>
        <begin position="1"/>
        <end position="24"/>
    </location>
</feature>
<feature type="domain" description="Peptidase M12B" evidence="14">
    <location>
        <begin position="180"/>
        <end position="382"/>
    </location>
</feature>
<feature type="compositionally biased region" description="Low complexity" evidence="9">
    <location>
        <begin position="918"/>
        <end position="937"/>
    </location>
</feature>
<dbReference type="Proteomes" id="UP000887540">
    <property type="component" value="Unplaced"/>
</dbReference>
<feature type="binding site" evidence="8">
    <location>
        <position position="315"/>
    </location>
    <ligand>
        <name>Zn(2+)</name>
        <dbReference type="ChEBI" id="CHEBI:29105"/>
        <note>catalytic</note>
    </ligand>
</feature>
<feature type="domain" description="EGF-like" evidence="12">
    <location>
        <begin position="628"/>
        <end position="661"/>
    </location>
</feature>
<feature type="transmembrane region" description="Helical" evidence="10">
    <location>
        <begin position="682"/>
        <end position="703"/>
    </location>
</feature>
<dbReference type="InterPro" id="IPR000742">
    <property type="entry name" value="EGF"/>
</dbReference>
<feature type="binding site" evidence="8">
    <location>
        <position position="325"/>
    </location>
    <ligand>
        <name>Zn(2+)</name>
        <dbReference type="ChEBI" id="CHEBI:29105"/>
        <note>catalytic</note>
    </ligand>
</feature>
<protein>
    <submittedName>
        <fullName evidence="16">Uncharacterized protein</fullName>
    </submittedName>
</protein>
<dbReference type="SMART" id="SM00050">
    <property type="entry name" value="DISIN"/>
    <property type="match status" value="1"/>
</dbReference>
<name>A0A914ENZ5_9BILA</name>
<dbReference type="WBParaSite" id="ACRNAN_scaffold9390.g8253.t1">
    <property type="protein sequence ID" value="ACRNAN_scaffold9390.g8253.t1"/>
    <property type="gene ID" value="ACRNAN_scaffold9390.g8253"/>
</dbReference>
<evidence type="ECO:0000259" key="12">
    <source>
        <dbReference type="PROSITE" id="PS50026"/>
    </source>
</evidence>
<dbReference type="FunFam" id="3.40.390.10:FF:000002">
    <property type="entry name" value="Disintegrin and metalloproteinase domain-containing protein 22"/>
    <property type="match status" value="1"/>
</dbReference>
<keyword evidence="3 10" id="KW-1133">Transmembrane helix</keyword>
<dbReference type="GO" id="GO:0004222">
    <property type="term" value="F:metalloendopeptidase activity"/>
    <property type="evidence" value="ECO:0007669"/>
    <property type="project" value="InterPro"/>
</dbReference>
<evidence type="ECO:0000259" key="13">
    <source>
        <dbReference type="PROSITE" id="PS50214"/>
    </source>
</evidence>
<evidence type="ECO:0000256" key="7">
    <source>
        <dbReference type="PROSITE-ProRule" id="PRU00076"/>
    </source>
</evidence>
<keyword evidence="4 10" id="KW-0472">Membrane</keyword>
<dbReference type="InterPro" id="IPR001762">
    <property type="entry name" value="Disintegrin_dom"/>
</dbReference>
<evidence type="ECO:0000256" key="11">
    <source>
        <dbReference type="SAM" id="SignalP"/>
    </source>
</evidence>
<dbReference type="FunFam" id="4.10.70.10:FF:000001">
    <property type="entry name" value="Disintegrin and metalloproteinase domain-containing protein 22"/>
    <property type="match status" value="1"/>
</dbReference>
<reference evidence="16" key="1">
    <citation type="submission" date="2022-11" db="UniProtKB">
        <authorList>
            <consortium name="WormBaseParasite"/>
        </authorList>
    </citation>
    <scope>IDENTIFICATION</scope>
</reference>
<dbReference type="PROSITE" id="PS50214">
    <property type="entry name" value="DISINTEGRIN_2"/>
    <property type="match status" value="1"/>
</dbReference>
<dbReference type="GO" id="GO:0006509">
    <property type="term" value="P:membrane protein ectodomain proteolysis"/>
    <property type="evidence" value="ECO:0007669"/>
    <property type="project" value="TreeGrafter"/>
</dbReference>
<dbReference type="Gene3D" id="4.10.70.10">
    <property type="entry name" value="Disintegrin domain"/>
    <property type="match status" value="1"/>
</dbReference>
<dbReference type="SUPFAM" id="SSF57552">
    <property type="entry name" value="Blood coagulation inhibitor (disintegrin)"/>
    <property type="match status" value="1"/>
</dbReference>
<dbReference type="Pfam" id="PF00200">
    <property type="entry name" value="Disintegrin"/>
    <property type="match status" value="1"/>
</dbReference>
<evidence type="ECO:0000259" key="14">
    <source>
        <dbReference type="PROSITE" id="PS50215"/>
    </source>
</evidence>
<evidence type="ECO:0000256" key="6">
    <source>
        <dbReference type="PROSITE-ProRule" id="PRU00068"/>
    </source>
</evidence>
<feature type="chain" id="PRO_5037043642" evidence="11">
    <location>
        <begin position="25"/>
        <end position="1008"/>
    </location>
</feature>
<evidence type="ECO:0000256" key="3">
    <source>
        <dbReference type="ARBA" id="ARBA00022989"/>
    </source>
</evidence>
<dbReference type="SMART" id="SM00608">
    <property type="entry name" value="ACR"/>
    <property type="match status" value="1"/>
</dbReference>
<dbReference type="InterPro" id="IPR024079">
    <property type="entry name" value="MetalloPept_cat_dom_sf"/>
</dbReference>
<dbReference type="CDD" id="cd04269">
    <property type="entry name" value="ZnMc_adamalysin_II_like"/>
    <property type="match status" value="1"/>
</dbReference>
<proteinExistence type="predicted"/>
<evidence type="ECO:0000313" key="15">
    <source>
        <dbReference type="Proteomes" id="UP000887540"/>
    </source>
</evidence>
<accession>A0A914ENZ5</accession>
<keyword evidence="8" id="KW-0862">Zinc</keyword>
<dbReference type="Pfam" id="PF08516">
    <property type="entry name" value="ADAM_CR"/>
    <property type="match status" value="1"/>
</dbReference>
<dbReference type="GO" id="GO:0016020">
    <property type="term" value="C:membrane"/>
    <property type="evidence" value="ECO:0007669"/>
    <property type="project" value="UniProtKB-SubCell"/>
</dbReference>
<evidence type="ECO:0000313" key="16">
    <source>
        <dbReference type="WBParaSite" id="ACRNAN_scaffold9390.g8253.t1"/>
    </source>
</evidence>
<feature type="active site" evidence="8">
    <location>
        <position position="316"/>
    </location>
</feature>
<dbReference type="AlphaFoldDB" id="A0A914ENZ5"/>
<dbReference type="PROSITE" id="PS00022">
    <property type="entry name" value="EGF_1"/>
    <property type="match status" value="1"/>
</dbReference>
<keyword evidence="8" id="KW-0479">Metal-binding</keyword>
<feature type="region of interest" description="Disordered" evidence="9">
    <location>
        <begin position="797"/>
        <end position="990"/>
    </location>
</feature>
<feature type="disulfide bond" evidence="6">
    <location>
        <begin position="448"/>
        <end position="468"/>
    </location>
</feature>
<dbReference type="Pfam" id="PF01421">
    <property type="entry name" value="Reprolysin"/>
    <property type="match status" value="1"/>
</dbReference>
<organism evidence="15 16">
    <name type="scientific">Acrobeloides nanus</name>
    <dbReference type="NCBI Taxonomy" id="290746"/>
    <lineage>
        <taxon>Eukaryota</taxon>
        <taxon>Metazoa</taxon>
        <taxon>Ecdysozoa</taxon>
        <taxon>Nematoda</taxon>
        <taxon>Chromadorea</taxon>
        <taxon>Rhabditida</taxon>
        <taxon>Tylenchina</taxon>
        <taxon>Cephalobomorpha</taxon>
        <taxon>Cephaloboidea</taxon>
        <taxon>Cephalobidae</taxon>
        <taxon>Acrobeloides</taxon>
    </lineage>
</organism>
<keyword evidence="11" id="KW-0732">Signal</keyword>
<sequence length="1008" mass="111499">MFLTPTGLLLTILNLSLLAKQSIGLRCPISIRQADSSETLSPQNLVDAARNSTRLELVFINQNFANQSQSLSFYPNRDLLGNSLQDVPSSSTTQGHLCHFESVTAEGGHNALSACSMELITGNFKDGRKSYILSQENDQFYLIPQGNVTCDWGHSRRKRADHQSSSIPNYYDEYIDQTIRYVELVFIADNSIYVKYDKNETKVHDRLQSVANVVNSLYAPLNIRVTLVWADIWKNGDVFEVTADSDTLISQFLDYRKTFLPEHPHDVAQFVTDVKFDGRTIGKAYMGTMCSYDYSGGVIMDHSNFGASVASTSAHELGHNFGMEHDKDYPQPCQCSTFPKTSCIMAPSSEDSNYPTVWSDCSLNYLKQSYKRGIDSCLHNVPKKAFGGAKCGNGIVEEGEDCDCGGTEKCPNKCCIASTCKLAEGATCASGECCDIETCQPKPKATVCRDSTNSCDLPEFCDGQTQHCPGDFFVQNGLPCPDDPDDFCYEGECGSREKQCQLIWGPASKNSVPKCYAYNSEGSVYGNCGFNTNTKNYFGCRSEDNLCGRLQCHHLSEKPEIDDRSIVETAYRSFSLSNGTDVFCRTIRTTYTGTKKTDPGMVPDGAKCGENKMCIDSKCTNHSKVVELVPKCDPKDCSNHGICNNMGNCHCEYGYGGVGCNVPGYGGSVNSGPAYTSTFNPLLWVVGFLVLIMIAFIVATVYCKKRKNLWLHEKIWQFAKKHLNLHSILVPVRKAPPPPRRVPPPDLNSVWEDTPQNVIHVTKPIIPSTLKLKTVIQPPKSRQLAYEYAIPYQSEYTVPHNDQIPPGPVRPSRSEGRQPSNAARPKQAPTILLPHGKSVQKAPPPPRRVSPSDLNSKSRQLAHEYATPYQSEYTVPHDDQIPPKPVRPSRSEGRQSSNAARPKQAPTILLPHGKSVQNAANINRNRSSSNSSDENNSTAPLVKNKGVKSIRPNKMLLPPLHRKPNFDEKNKPRSPKEKPQLPKKSPVVANPVNVKSLAAKFDVKKANV</sequence>
<feature type="domain" description="Disintegrin" evidence="13">
    <location>
        <begin position="388"/>
        <end position="476"/>
    </location>
</feature>
<dbReference type="GO" id="GO:0046872">
    <property type="term" value="F:metal ion binding"/>
    <property type="evidence" value="ECO:0007669"/>
    <property type="project" value="UniProtKB-KW"/>
</dbReference>